<dbReference type="EMBL" id="OZ018776">
    <property type="protein sequence ID" value="CAK9121725.1"/>
    <property type="molecule type" value="Genomic_DNA"/>
</dbReference>
<keyword evidence="2" id="KW-1185">Reference proteome</keyword>
<protein>
    <submittedName>
        <fullName evidence="1">DUF4160 domain-containing protein</fullName>
    </submittedName>
</protein>
<dbReference type="Gene3D" id="3.30.2020.10">
    <property type="entry name" value="NE0471-like N-terminal domain"/>
    <property type="match status" value="1"/>
</dbReference>
<name>A0ABM9NDQ8_RICHE</name>
<evidence type="ECO:0000313" key="2">
    <source>
        <dbReference type="Proteomes" id="UP001642485"/>
    </source>
</evidence>
<dbReference type="InterPro" id="IPR036782">
    <property type="entry name" value="NE0471-like_N"/>
</dbReference>
<sequence>MPVISRFLGIVIMMYYHDHNPPHFHAKYGDYEIIVSLEDKVMDGKFPKRALQLVIEWLNLYKEELLVNWQKTQNGEPIKSYYLLGVKKMLHVTSVKYVKDYYIHLAFDDGTEGNIDLYKYLKGLIFEPFQNKNLFNKVTLDKELHTITWPNGADFAPEFLKTNLEIS</sequence>
<dbReference type="Pfam" id="PF10387">
    <property type="entry name" value="DUF2442"/>
    <property type="match status" value="1"/>
</dbReference>
<evidence type="ECO:0000313" key="1">
    <source>
        <dbReference type="EMBL" id="CAK9121725.1"/>
    </source>
</evidence>
<gene>
    <name evidence="1" type="ORF">OB144RH_08070</name>
</gene>
<dbReference type="SUPFAM" id="SSF143880">
    <property type="entry name" value="NE0471 N-terminal domain-like"/>
    <property type="match status" value="1"/>
</dbReference>
<dbReference type="Proteomes" id="UP001642485">
    <property type="component" value="Chromosome"/>
</dbReference>
<reference evidence="1 2" key="1">
    <citation type="submission" date="2024-02" db="EMBL/GenBank/DDBJ databases">
        <authorList>
            <person name="Nijsse B."/>
            <person name="Sprong H."/>
        </authorList>
    </citation>
    <scope>NUCLEOTIDE SEQUENCE [LARGE SCALE GENOMIC DNA]</scope>
    <source>
        <strain evidence="1">OB144</strain>
    </source>
</reference>
<accession>A0ABM9NDQ8</accession>
<dbReference type="InterPro" id="IPR025427">
    <property type="entry name" value="DUF4160"/>
</dbReference>
<dbReference type="Pfam" id="PF13711">
    <property type="entry name" value="DUF4160"/>
    <property type="match status" value="1"/>
</dbReference>
<dbReference type="InterPro" id="IPR018841">
    <property type="entry name" value="DUF2442"/>
</dbReference>
<proteinExistence type="predicted"/>
<dbReference type="RefSeq" id="WP_010421963.1">
    <property type="nucleotide sequence ID" value="NZ_OZ018776.1"/>
</dbReference>
<organism evidence="1 2">
    <name type="scientific">Rickettsia helvetica</name>
    <dbReference type="NCBI Taxonomy" id="35789"/>
    <lineage>
        <taxon>Bacteria</taxon>
        <taxon>Pseudomonadati</taxon>
        <taxon>Pseudomonadota</taxon>
        <taxon>Alphaproteobacteria</taxon>
        <taxon>Rickettsiales</taxon>
        <taxon>Rickettsiaceae</taxon>
        <taxon>Rickettsieae</taxon>
        <taxon>Rickettsia</taxon>
        <taxon>spotted fever group</taxon>
    </lineage>
</organism>